<keyword evidence="5 7" id="KW-1133">Transmembrane helix</keyword>
<dbReference type="EMBL" id="JBHTEK010000001">
    <property type="protein sequence ID" value="MFC7668058.1"/>
    <property type="molecule type" value="Genomic_DNA"/>
</dbReference>
<dbReference type="InterPro" id="IPR007353">
    <property type="entry name" value="DUF421"/>
</dbReference>
<evidence type="ECO:0000259" key="8">
    <source>
        <dbReference type="Pfam" id="PF04239"/>
    </source>
</evidence>
<accession>A0ABW2U6U7</accession>
<feature type="transmembrane region" description="Helical" evidence="7">
    <location>
        <begin position="6"/>
        <end position="24"/>
    </location>
</feature>
<keyword evidence="4 7" id="KW-0812">Transmembrane</keyword>
<dbReference type="Proteomes" id="UP001596513">
    <property type="component" value="Unassembled WGS sequence"/>
</dbReference>
<dbReference type="RefSeq" id="WP_380203073.1">
    <property type="nucleotide sequence ID" value="NZ_JBHTEK010000001.1"/>
</dbReference>
<comment type="caution">
    <text evidence="9">The sequence shown here is derived from an EMBL/GenBank/DDBJ whole genome shotgun (WGS) entry which is preliminary data.</text>
</comment>
<comment type="similarity">
    <text evidence="2">Belongs to the UPF0702 family.</text>
</comment>
<evidence type="ECO:0000256" key="2">
    <source>
        <dbReference type="ARBA" id="ARBA00006448"/>
    </source>
</evidence>
<keyword evidence="10" id="KW-1185">Reference proteome</keyword>
<evidence type="ECO:0000313" key="9">
    <source>
        <dbReference type="EMBL" id="MFC7668058.1"/>
    </source>
</evidence>
<feature type="domain" description="YetF C-terminal" evidence="8">
    <location>
        <begin position="28"/>
        <end position="87"/>
    </location>
</feature>
<proteinExistence type="inferred from homology"/>
<dbReference type="PANTHER" id="PTHR34582">
    <property type="entry name" value="UPF0702 TRANSMEMBRANE PROTEIN YCAP"/>
    <property type="match status" value="1"/>
</dbReference>
<evidence type="ECO:0000256" key="6">
    <source>
        <dbReference type="ARBA" id="ARBA00023136"/>
    </source>
</evidence>
<organism evidence="9 10">
    <name type="scientific">Hymenobacter humi</name>
    <dbReference type="NCBI Taxonomy" id="1411620"/>
    <lineage>
        <taxon>Bacteria</taxon>
        <taxon>Pseudomonadati</taxon>
        <taxon>Bacteroidota</taxon>
        <taxon>Cytophagia</taxon>
        <taxon>Cytophagales</taxon>
        <taxon>Hymenobacteraceae</taxon>
        <taxon>Hymenobacter</taxon>
    </lineage>
</organism>
<evidence type="ECO:0000256" key="4">
    <source>
        <dbReference type="ARBA" id="ARBA00022692"/>
    </source>
</evidence>
<evidence type="ECO:0000256" key="3">
    <source>
        <dbReference type="ARBA" id="ARBA00022475"/>
    </source>
</evidence>
<keyword evidence="6 7" id="KW-0472">Membrane</keyword>
<dbReference type="InterPro" id="IPR023090">
    <property type="entry name" value="UPF0702_alpha/beta_dom_sf"/>
</dbReference>
<name>A0ABW2U6U7_9BACT</name>
<comment type="subcellular location">
    <subcellularLocation>
        <location evidence="1">Cell membrane</location>
        <topology evidence="1">Multi-pass membrane protein</topology>
    </subcellularLocation>
</comment>
<sequence length="159" mass="17908">MPLSHAVIVFGVVMGLYWLFNYLTEISPKFSDWMEGKDVLLLHQGRLHWANFHAQNLTHKELFGELRQQQVEHLGQLKAVYSEATGEPELVFLRRRRRAARPVHPPQELARASETIATAGLHACVNCGHVLDAQPAPALACPTCREGHWLPACTARRVT</sequence>
<dbReference type="Gene3D" id="3.30.240.20">
    <property type="entry name" value="bsu07140 like domains"/>
    <property type="match status" value="1"/>
</dbReference>
<gene>
    <name evidence="9" type="ORF">ACFQT0_12180</name>
</gene>
<evidence type="ECO:0000256" key="1">
    <source>
        <dbReference type="ARBA" id="ARBA00004651"/>
    </source>
</evidence>
<evidence type="ECO:0000313" key="10">
    <source>
        <dbReference type="Proteomes" id="UP001596513"/>
    </source>
</evidence>
<evidence type="ECO:0000256" key="5">
    <source>
        <dbReference type="ARBA" id="ARBA00022989"/>
    </source>
</evidence>
<keyword evidence="3" id="KW-1003">Cell membrane</keyword>
<reference evidence="10" key="1">
    <citation type="journal article" date="2019" name="Int. J. Syst. Evol. Microbiol.">
        <title>The Global Catalogue of Microorganisms (GCM) 10K type strain sequencing project: providing services to taxonomists for standard genome sequencing and annotation.</title>
        <authorList>
            <consortium name="The Broad Institute Genomics Platform"/>
            <consortium name="The Broad Institute Genome Sequencing Center for Infectious Disease"/>
            <person name="Wu L."/>
            <person name="Ma J."/>
        </authorList>
    </citation>
    <scope>NUCLEOTIDE SEQUENCE [LARGE SCALE GENOMIC DNA]</scope>
    <source>
        <strain evidence="10">JCM 19635</strain>
    </source>
</reference>
<dbReference type="PANTHER" id="PTHR34582:SF6">
    <property type="entry name" value="UPF0702 TRANSMEMBRANE PROTEIN YCAP"/>
    <property type="match status" value="1"/>
</dbReference>
<protein>
    <submittedName>
        <fullName evidence="9">YetF domain-containing protein</fullName>
    </submittedName>
</protein>
<dbReference type="Pfam" id="PF04239">
    <property type="entry name" value="DUF421"/>
    <property type="match status" value="1"/>
</dbReference>
<evidence type="ECO:0000256" key="7">
    <source>
        <dbReference type="SAM" id="Phobius"/>
    </source>
</evidence>